<evidence type="ECO:0000313" key="3">
    <source>
        <dbReference type="Proteomes" id="UP001596002"/>
    </source>
</evidence>
<dbReference type="InterPro" id="IPR050261">
    <property type="entry name" value="FrsA_esterase"/>
</dbReference>
<accession>A0ABV9Q1C9</accession>
<evidence type="ECO:0000259" key="1">
    <source>
        <dbReference type="Pfam" id="PF01738"/>
    </source>
</evidence>
<keyword evidence="2" id="KW-0378">Hydrolase</keyword>
<dbReference type="RefSeq" id="WP_380025651.1">
    <property type="nucleotide sequence ID" value="NZ_JBHSHC010000086.1"/>
</dbReference>
<reference evidence="3" key="1">
    <citation type="journal article" date="2019" name="Int. J. Syst. Evol. Microbiol.">
        <title>The Global Catalogue of Microorganisms (GCM) 10K type strain sequencing project: providing services to taxonomists for standard genome sequencing and annotation.</title>
        <authorList>
            <consortium name="The Broad Institute Genomics Platform"/>
            <consortium name="The Broad Institute Genome Sequencing Center for Infectious Disease"/>
            <person name="Wu L."/>
            <person name="Ma J."/>
        </authorList>
    </citation>
    <scope>NUCLEOTIDE SEQUENCE [LARGE SCALE GENOMIC DNA]</scope>
    <source>
        <strain evidence="3">WYCCWR 12678</strain>
    </source>
</reference>
<keyword evidence="3" id="KW-1185">Reference proteome</keyword>
<organism evidence="2 3">
    <name type="scientific">Effusibacillus consociatus</name>
    <dbReference type="NCBI Taxonomy" id="1117041"/>
    <lineage>
        <taxon>Bacteria</taxon>
        <taxon>Bacillati</taxon>
        <taxon>Bacillota</taxon>
        <taxon>Bacilli</taxon>
        <taxon>Bacillales</taxon>
        <taxon>Alicyclobacillaceae</taxon>
        <taxon>Effusibacillus</taxon>
    </lineage>
</organism>
<protein>
    <submittedName>
        <fullName evidence="2">Dienelactone hydrolase family protein</fullName>
        <ecNumber evidence="2">3.1.-.-</ecNumber>
    </submittedName>
</protein>
<sequence length="232" mass="26340">MEPLEQEFNVHIENVTYESHGVTISSVLCYPKEKGMYPGIITLHGIFGLQEMDVRFPARLAGQGYVVLAHGWQSREKDPADNDIVNDIKTAASFLKRQEMVNGDRLGLIGVCRGGSITMVTGAHSDDFKALVSFYGQSYYPLKDEKKPVSPIELVDDLHAPILLIHGQRDTIFPWEESKDFCEALAKRNKVHECKFYPDAEHGFFLKGHRNYHEESAEDAWDLLGQFLRKNL</sequence>
<dbReference type="InterPro" id="IPR002925">
    <property type="entry name" value="Dienelactn_hydro"/>
</dbReference>
<dbReference type="PANTHER" id="PTHR22946:SF0">
    <property type="entry name" value="DIENELACTONE HYDROLASE DOMAIN-CONTAINING PROTEIN"/>
    <property type="match status" value="1"/>
</dbReference>
<proteinExistence type="predicted"/>
<evidence type="ECO:0000313" key="2">
    <source>
        <dbReference type="EMBL" id="MFC4767733.1"/>
    </source>
</evidence>
<feature type="domain" description="Dienelactone hydrolase" evidence="1">
    <location>
        <begin position="26"/>
        <end position="230"/>
    </location>
</feature>
<dbReference type="EC" id="3.1.-.-" evidence="2"/>
<dbReference type="EMBL" id="JBHSHC010000086">
    <property type="protein sequence ID" value="MFC4767733.1"/>
    <property type="molecule type" value="Genomic_DNA"/>
</dbReference>
<dbReference type="PANTHER" id="PTHR22946">
    <property type="entry name" value="DIENELACTONE HYDROLASE DOMAIN-CONTAINING PROTEIN-RELATED"/>
    <property type="match status" value="1"/>
</dbReference>
<gene>
    <name evidence="2" type="ORF">ACFO8Q_10220</name>
</gene>
<dbReference type="Gene3D" id="3.40.50.1820">
    <property type="entry name" value="alpha/beta hydrolase"/>
    <property type="match status" value="1"/>
</dbReference>
<dbReference type="InterPro" id="IPR029058">
    <property type="entry name" value="AB_hydrolase_fold"/>
</dbReference>
<comment type="caution">
    <text evidence="2">The sequence shown here is derived from an EMBL/GenBank/DDBJ whole genome shotgun (WGS) entry which is preliminary data.</text>
</comment>
<dbReference type="GO" id="GO:0016787">
    <property type="term" value="F:hydrolase activity"/>
    <property type="evidence" value="ECO:0007669"/>
    <property type="project" value="UniProtKB-KW"/>
</dbReference>
<dbReference type="Proteomes" id="UP001596002">
    <property type="component" value="Unassembled WGS sequence"/>
</dbReference>
<name>A0ABV9Q1C9_9BACL</name>
<dbReference type="Pfam" id="PF01738">
    <property type="entry name" value="DLH"/>
    <property type="match status" value="1"/>
</dbReference>
<dbReference type="SUPFAM" id="SSF53474">
    <property type="entry name" value="alpha/beta-Hydrolases"/>
    <property type="match status" value="1"/>
</dbReference>